<evidence type="ECO:0000313" key="6">
    <source>
        <dbReference type="Proteomes" id="UP000666240"/>
    </source>
</evidence>
<dbReference type="EMBL" id="JAGIYY010000002">
    <property type="protein sequence ID" value="MBP0438418.1"/>
    <property type="molecule type" value="Genomic_DNA"/>
</dbReference>
<sequence length="805" mass="84671">MLSISADTRQIQRQLKSLVGQTQANTKAIEQAFASSGAAAASSFNGVAANSNKAFTAAEQGAKRFQSAMKASSFQTGNLAAQINDIGVQLAGGQSPFLIALQQGTQINQVLGGSGLRGTVAALGGAFTSLLNPVSLVTIATIGLAGAAVQYFSEWMSGGKATSEEIAKHAALVQKVADKYGVVIPAVKDYADQLTRAADAAERMEAIRLTKDSVAGGFREEFDRITASITDILAIVPDANREFGVLASKIDSNSQTAEDFRRVIDALNVVFEQTGNQTVKSVITQLEALAASSTKAVSTIEELDDASKAVTLTLEEAKTVAAALTTQLLGLGTQGAGAIKEIADAVSGYLNPAMRSVSGYLDGLAKDWEMVGKAQGSAADMIKKHEGFRQTAYWDVNAYRTGFGSDTTTRSDGTIEKVTRDTVVTLADAERDLARRIVEFQSGIQRAIGLDTWRSLSEGQQAALTSIAYNYGSLPKKIVAAIQNGGGPEAVANAIASLGVDNGGVNKTRRRLEAQAYLSSTGYSLKDAGISTSTPRAPKKTPAEIFQGDVDQIQRRIDVLNAEYEAQGRVNPLINDYGFQVEQARIKQELLNEAKKAGVEITPEVSAKINELATNYATASSSVDRLRDSQEKAAEAAREVAEIGRETMGSFIRDMINGKSATEALGSALGRLADRLLNSGLDALFSGGKGGGGGFLGSLLGGIGSLFTKREFGGPVRAGQPYIVGEKRPELFVPNQSGHIVPRIPTALGKSAGGAISAPVNITIDARGADREGLARVEQQVAKLKAELPAHVINTVRQAQKGRQL</sequence>
<gene>
    <name evidence="5" type="ORF">J5Y06_07135</name>
</gene>
<evidence type="ECO:0000313" key="5">
    <source>
        <dbReference type="EMBL" id="MBP0438418.1"/>
    </source>
</evidence>
<keyword evidence="6" id="KW-1185">Reference proteome</keyword>
<keyword evidence="1 3" id="KW-0929">Antimicrobial</keyword>
<accession>A0A8J7R0P5</accession>
<dbReference type="AlphaFoldDB" id="A0A8J7R0P5"/>
<organism evidence="5 6">
    <name type="scientific">Tianweitania sediminis</name>
    <dbReference type="NCBI Taxonomy" id="1502156"/>
    <lineage>
        <taxon>Bacteria</taxon>
        <taxon>Pseudomonadati</taxon>
        <taxon>Pseudomonadota</taxon>
        <taxon>Alphaproteobacteria</taxon>
        <taxon>Hyphomicrobiales</taxon>
        <taxon>Phyllobacteriaceae</taxon>
        <taxon>Tianweitania</taxon>
    </lineage>
</organism>
<comment type="caution">
    <text evidence="5">The sequence shown here is derived from an EMBL/GenBank/DDBJ whole genome shotgun (WGS) entry which is preliminary data.</text>
</comment>
<dbReference type="Proteomes" id="UP000666240">
    <property type="component" value="Unassembled WGS sequence"/>
</dbReference>
<feature type="domain" description="Bacteriophage tail tape measure N-terminal" evidence="4">
    <location>
        <begin position="67"/>
        <end position="161"/>
    </location>
</feature>
<evidence type="ECO:0000259" key="4">
    <source>
        <dbReference type="Pfam" id="PF06791"/>
    </source>
</evidence>
<protein>
    <recommendedName>
        <fullName evidence="3">Lysozyme</fullName>
        <ecNumber evidence="3">3.2.1.17</ecNumber>
    </recommendedName>
</protein>
<dbReference type="GO" id="GO:0016998">
    <property type="term" value="P:cell wall macromolecule catabolic process"/>
    <property type="evidence" value="ECO:0007669"/>
    <property type="project" value="InterPro"/>
</dbReference>
<dbReference type="SUPFAM" id="SSF53955">
    <property type="entry name" value="Lysozyme-like"/>
    <property type="match status" value="1"/>
</dbReference>
<dbReference type="RefSeq" id="WP_209334463.1">
    <property type="nucleotide sequence ID" value="NZ_JAGIYY010000002.1"/>
</dbReference>
<keyword evidence="3" id="KW-0378">Hydrolase</keyword>
<dbReference type="GO" id="GO:0042742">
    <property type="term" value="P:defense response to bacterium"/>
    <property type="evidence" value="ECO:0007669"/>
    <property type="project" value="UniProtKB-KW"/>
</dbReference>
<dbReference type="EC" id="3.2.1.17" evidence="3"/>
<keyword evidence="2 3" id="KW-0081">Bacteriolytic enzyme</keyword>
<evidence type="ECO:0000256" key="2">
    <source>
        <dbReference type="ARBA" id="ARBA00022638"/>
    </source>
</evidence>
<keyword evidence="3" id="KW-0326">Glycosidase</keyword>
<proteinExistence type="inferred from homology"/>
<evidence type="ECO:0000256" key="3">
    <source>
        <dbReference type="RuleBase" id="RU003788"/>
    </source>
</evidence>
<dbReference type="InterPro" id="IPR023346">
    <property type="entry name" value="Lysozyme-like_dom_sf"/>
</dbReference>
<comment type="catalytic activity">
    <reaction evidence="3">
        <text>Hydrolysis of (1-&gt;4)-beta-linkages between N-acetylmuramic acid and N-acetyl-D-glucosamine residues in a peptidoglycan and between N-acetyl-D-glucosamine residues in chitodextrins.</text>
        <dbReference type="EC" id="3.2.1.17"/>
    </reaction>
</comment>
<dbReference type="Pfam" id="PF00959">
    <property type="entry name" value="Phage_lysozyme"/>
    <property type="match status" value="1"/>
</dbReference>
<name>A0A8J7R0P5_9HYPH</name>
<dbReference type="InterPro" id="IPR023347">
    <property type="entry name" value="Lysozyme_dom_sf"/>
</dbReference>
<dbReference type="Gene3D" id="1.10.530.40">
    <property type="match status" value="1"/>
</dbReference>
<dbReference type="GO" id="GO:0009253">
    <property type="term" value="P:peptidoglycan catabolic process"/>
    <property type="evidence" value="ECO:0007669"/>
    <property type="project" value="InterPro"/>
</dbReference>
<comment type="similarity">
    <text evidence="3">Belongs to the glycosyl hydrolase 24 family.</text>
</comment>
<dbReference type="InterPro" id="IPR002196">
    <property type="entry name" value="Glyco_hydro_24"/>
</dbReference>
<dbReference type="InterPro" id="IPR009628">
    <property type="entry name" value="Phage_tape_measure_N"/>
</dbReference>
<dbReference type="GO" id="GO:0003796">
    <property type="term" value="F:lysozyme activity"/>
    <property type="evidence" value="ECO:0007669"/>
    <property type="project" value="UniProtKB-EC"/>
</dbReference>
<dbReference type="GO" id="GO:0031640">
    <property type="term" value="P:killing of cells of another organism"/>
    <property type="evidence" value="ECO:0007669"/>
    <property type="project" value="UniProtKB-KW"/>
</dbReference>
<evidence type="ECO:0000256" key="1">
    <source>
        <dbReference type="ARBA" id="ARBA00022529"/>
    </source>
</evidence>
<dbReference type="Pfam" id="PF06791">
    <property type="entry name" value="TMP_2"/>
    <property type="match status" value="1"/>
</dbReference>
<reference evidence="5" key="1">
    <citation type="submission" date="2021-03" db="EMBL/GenBank/DDBJ databases">
        <title>Genome sequencing and assembly of Tianweitania sediminis.</title>
        <authorList>
            <person name="Chhetri G."/>
        </authorList>
    </citation>
    <scope>NUCLEOTIDE SEQUENCE</scope>
    <source>
        <strain evidence="5">Z8</strain>
    </source>
</reference>